<protein>
    <submittedName>
        <fullName evidence="2">Uncharacterized protein</fullName>
    </submittedName>
</protein>
<gene>
    <name evidence="2" type="ORF">Sjap_006367</name>
</gene>
<proteinExistence type="predicted"/>
<feature type="region of interest" description="Disordered" evidence="1">
    <location>
        <begin position="233"/>
        <end position="260"/>
    </location>
</feature>
<dbReference type="AlphaFoldDB" id="A0AAP0K7E6"/>
<accession>A0AAP0K7E6</accession>
<evidence type="ECO:0000256" key="1">
    <source>
        <dbReference type="SAM" id="MobiDB-lite"/>
    </source>
</evidence>
<evidence type="ECO:0000313" key="3">
    <source>
        <dbReference type="Proteomes" id="UP001417504"/>
    </source>
</evidence>
<dbReference type="PANTHER" id="PTHR38940">
    <property type="entry name" value="PLUS3 DOMAIN-CONTAINING PROTEIN"/>
    <property type="match status" value="1"/>
</dbReference>
<name>A0AAP0K7E6_9MAGN</name>
<comment type="caution">
    <text evidence="2">The sequence shown here is derived from an EMBL/GenBank/DDBJ whole genome shotgun (WGS) entry which is preliminary data.</text>
</comment>
<dbReference type="Proteomes" id="UP001417504">
    <property type="component" value="Unassembled WGS sequence"/>
</dbReference>
<organism evidence="2 3">
    <name type="scientific">Stephania japonica</name>
    <dbReference type="NCBI Taxonomy" id="461633"/>
    <lineage>
        <taxon>Eukaryota</taxon>
        <taxon>Viridiplantae</taxon>
        <taxon>Streptophyta</taxon>
        <taxon>Embryophyta</taxon>
        <taxon>Tracheophyta</taxon>
        <taxon>Spermatophyta</taxon>
        <taxon>Magnoliopsida</taxon>
        <taxon>Ranunculales</taxon>
        <taxon>Menispermaceae</taxon>
        <taxon>Menispermoideae</taxon>
        <taxon>Cissampelideae</taxon>
        <taxon>Stephania</taxon>
    </lineage>
</organism>
<reference evidence="2 3" key="1">
    <citation type="submission" date="2024-01" db="EMBL/GenBank/DDBJ databases">
        <title>Genome assemblies of Stephania.</title>
        <authorList>
            <person name="Yang L."/>
        </authorList>
    </citation>
    <scope>NUCLEOTIDE SEQUENCE [LARGE SCALE GENOMIC DNA]</scope>
    <source>
        <strain evidence="2">QJT</strain>
        <tissue evidence="2">Leaf</tissue>
    </source>
</reference>
<sequence length="624" mass="68319">MEGASLNTAENSGLPTGQLILLQNSTNSNKKSSSELGDAKDSGCHCVEGRLDDGSGVGVGVGVGAGAGAIAGPRADVRLVSSNSLSELVWSPCKGLRVKCAKCSIHDNVIPPPSQSLTIRETVYANISMTKEGLNKDKDLEVLTKKIEKSITDIPKDDDQSIRKGKEICDQMDLQIIDGSFSRTTRSNVPKRTPIPGPDSGTYNGFFIGGKGNPGLASADLENKKGTFSNQFASVETSKSQEDPSPILCSPSRRDDKLSVSEDVKSNKMIIGFNQVPRGKQESISENDLQLVKGESEQTEVDKLKSALPYEDNPLAETSPDDNKIPCCQAAESDTNDKEISSNPVGREENVLLKVEATAWKSGDEDDSHESVESCSSTGLFLTRKRPLGYKEKLVCDEKRLKNENFGNPESTSPHPRNSSFISWISNMMKGVDKANTDATPLALTVIPHHENDQSVDLHKTNQESGSIAGFEGIFKAMYCPTLNMRGTRILPLDHTPEEVSKNLSWRTRHVQTVVLLLPVVRMIASYAKKTPVQVMGDLSWGNLETMRVLACLTLLQKMLLFVWTTALVLLKLIAHSTYQVVMEQVDQNRPSLYRLNLVLLLKGKKPRDFVLPIQINLYTMYPA</sequence>
<evidence type="ECO:0000313" key="2">
    <source>
        <dbReference type="EMBL" id="KAK9146464.1"/>
    </source>
</evidence>
<dbReference type="EMBL" id="JBBNAE010000002">
    <property type="protein sequence ID" value="KAK9146464.1"/>
    <property type="molecule type" value="Genomic_DNA"/>
</dbReference>
<dbReference type="PANTHER" id="PTHR38940:SF4">
    <property type="entry name" value="OS01G0775100 PROTEIN"/>
    <property type="match status" value="1"/>
</dbReference>
<keyword evidence="3" id="KW-1185">Reference proteome</keyword>